<sequence length="154" mass="17193">MKILRFHSHSTGHYSAGISAVGIACLLSFVLSACHESLPDRAARESKEYTEKFCPTPVINDERTDSMSFDKASLTMNYYRTLSGKADNPKVIQFNASKLRSVLLKALIDDPSSKAYKDAGFNFHFLYRSASHKGKTLFEVTYTPKNYKASHAGK</sequence>
<evidence type="ECO:0000313" key="2">
    <source>
        <dbReference type="Proteomes" id="UP001204015"/>
    </source>
</evidence>
<protein>
    <recommendedName>
        <fullName evidence="3">Lipoprotein</fullName>
    </recommendedName>
</protein>
<reference evidence="1 2" key="1">
    <citation type="submission" date="2022-06" db="EMBL/GenBank/DDBJ databases">
        <title>A taxonomic note on the genus Prevotella: Description of four novel genera and emended description of the genera Hallella and Xylanibacter.</title>
        <authorList>
            <person name="Hitch T.C.A."/>
        </authorList>
    </citation>
    <scope>NUCLEOTIDE SEQUENCE [LARGE SCALE GENOMIC DNA]</scope>
    <source>
        <strain evidence="1 2">DSM 100619</strain>
    </source>
</reference>
<keyword evidence="2" id="KW-1185">Reference proteome</keyword>
<organism evidence="1 2">
    <name type="scientific">Segatella cerevisiae</name>
    <dbReference type="NCBI Taxonomy" id="2053716"/>
    <lineage>
        <taxon>Bacteria</taxon>
        <taxon>Pseudomonadati</taxon>
        <taxon>Bacteroidota</taxon>
        <taxon>Bacteroidia</taxon>
        <taxon>Bacteroidales</taxon>
        <taxon>Prevotellaceae</taxon>
        <taxon>Segatella</taxon>
    </lineage>
</organism>
<comment type="caution">
    <text evidence="1">The sequence shown here is derived from an EMBL/GenBank/DDBJ whole genome shotgun (WGS) entry which is preliminary data.</text>
</comment>
<proteinExistence type="predicted"/>
<dbReference type="EMBL" id="JAMXLY010000001">
    <property type="protein sequence ID" value="MCO6024251.1"/>
    <property type="molecule type" value="Genomic_DNA"/>
</dbReference>
<name>A0ABT1BT33_9BACT</name>
<dbReference type="PROSITE" id="PS51257">
    <property type="entry name" value="PROKAR_LIPOPROTEIN"/>
    <property type="match status" value="1"/>
</dbReference>
<accession>A0ABT1BT33</accession>
<evidence type="ECO:0000313" key="1">
    <source>
        <dbReference type="EMBL" id="MCO6024251.1"/>
    </source>
</evidence>
<dbReference type="RefSeq" id="WP_252759614.1">
    <property type="nucleotide sequence ID" value="NZ_JAMXLY010000001.1"/>
</dbReference>
<dbReference type="Proteomes" id="UP001204015">
    <property type="component" value="Unassembled WGS sequence"/>
</dbReference>
<gene>
    <name evidence="1" type="ORF">NG821_00050</name>
</gene>
<evidence type="ECO:0008006" key="3">
    <source>
        <dbReference type="Google" id="ProtNLM"/>
    </source>
</evidence>